<organism evidence="8 9">
    <name type="scientific">Mucilaginibacter gossypiicola</name>
    <dbReference type="NCBI Taxonomy" id="551995"/>
    <lineage>
        <taxon>Bacteria</taxon>
        <taxon>Pseudomonadati</taxon>
        <taxon>Bacteroidota</taxon>
        <taxon>Sphingobacteriia</taxon>
        <taxon>Sphingobacteriales</taxon>
        <taxon>Sphingobacteriaceae</taxon>
        <taxon>Mucilaginibacter</taxon>
    </lineage>
</organism>
<protein>
    <recommendedName>
        <fullName evidence="7">Ribonuclease P protein component</fullName>
        <shortName evidence="7">RNase P protein</shortName>
        <shortName evidence="7">RNaseP protein</shortName>
        <ecNumber evidence="7">3.1.26.5</ecNumber>
    </recommendedName>
    <alternativeName>
        <fullName evidence="7">Protein C5</fullName>
    </alternativeName>
</protein>
<evidence type="ECO:0000256" key="2">
    <source>
        <dbReference type="ARBA" id="ARBA00022694"/>
    </source>
</evidence>
<dbReference type="GO" id="GO:0030677">
    <property type="term" value="C:ribonuclease P complex"/>
    <property type="evidence" value="ECO:0007669"/>
    <property type="project" value="TreeGrafter"/>
</dbReference>
<dbReference type="EMBL" id="FOCL01000004">
    <property type="protein sequence ID" value="SEN91133.1"/>
    <property type="molecule type" value="Genomic_DNA"/>
</dbReference>
<accession>A0A1H8KDT6</accession>
<dbReference type="InterPro" id="IPR014721">
    <property type="entry name" value="Ribsml_uS5_D2-typ_fold_subgr"/>
</dbReference>
<name>A0A1H8KDT6_9SPHI</name>
<dbReference type="GO" id="GO:0004526">
    <property type="term" value="F:ribonuclease P activity"/>
    <property type="evidence" value="ECO:0007669"/>
    <property type="project" value="UniProtKB-UniRule"/>
</dbReference>
<dbReference type="GO" id="GO:0000049">
    <property type="term" value="F:tRNA binding"/>
    <property type="evidence" value="ECO:0007669"/>
    <property type="project" value="UniProtKB-UniRule"/>
</dbReference>
<comment type="catalytic activity">
    <reaction evidence="7">
        <text>Endonucleolytic cleavage of RNA, removing 5'-extranucleotides from tRNA precursor.</text>
        <dbReference type="EC" id="3.1.26.5"/>
    </reaction>
</comment>
<gene>
    <name evidence="7" type="primary">rnpA</name>
    <name evidence="8" type="ORF">SAMN05192574_104571</name>
</gene>
<evidence type="ECO:0000313" key="9">
    <source>
        <dbReference type="Proteomes" id="UP000198942"/>
    </source>
</evidence>
<proteinExistence type="inferred from homology"/>
<evidence type="ECO:0000256" key="5">
    <source>
        <dbReference type="ARBA" id="ARBA00022801"/>
    </source>
</evidence>
<dbReference type="InterPro" id="IPR000100">
    <property type="entry name" value="RNase_P"/>
</dbReference>
<dbReference type="AlphaFoldDB" id="A0A1H8KDT6"/>
<dbReference type="HAMAP" id="MF_00227">
    <property type="entry name" value="RNase_P"/>
    <property type="match status" value="1"/>
</dbReference>
<keyword evidence="6 7" id="KW-0694">RNA-binding</keyword>
<keyword evidence="9" id="KW-1185">Reference proteome</keyword>
<dbReference type="Proteomes" id="UP000198942">
    <property type="component" value="Unassembled WGS sequence"/>
</dbReference>
<keyword evidence="2 7" id="KW-0819">tRNA processing</keyword>
<dbReference type="SUPFAM" id="SSF54211">
    <property type="entry name" value="Ribosomal protein S5 domain 2-like"/>
    <property type="match status" value="1"/>
</dbReference>
<evidence type="ECO:0000256" key="7">
    <source>
        <dbReference type="HAMAP-Rule" id="MF_00227"/>
    </source>
</evidence>
<evidence type="ECO:0000256" key="3">
    <source>
        <dbReference type="ARBA" id="ARBA00022722"/>
    </source>
</evidence>
<dbReference type="PROSITE" id="PS00648">
    <property type="entry name" value="RIBONUCLEASE_P"/>
    <property type="match status" value="1"/>
</dbReference>
<dbReference type="Pfam" id="PF00825">
    <property type="entry name" value="Ribonuclease_P"/>
    <property type="match status" value="1"/>
</dbReference>
<keyword evidence="5 7" id="KW-0378">Hydrolase</keyword>
<dbReference type="Gene3D" id="3.30.230.10">
    <property type="match status" value="1"/>
</dbReference>
<dbReference type="STRING" id="551995.SAMN05192574_104571"/>
<keyword evidence="4 7" id="KW-0255">Endonuclease</keyword>
<reference evidence="9" key="1">
    <citation type="submission" date="2016-10" db="EMBL/GenBank/DDBJ databases">
        <authorList>
            <person name="Varghese N."/>
            <person name="Submissions S."/>
        </authorList>
    </citation>
    <scope>NUCLEOTIDE SEQUENCE [LARGE SCALE GENOMIC DNA]</scope>
    <source>
        <strain evidence="9">Gh-48</strain>
    </source>
</reference>
<dbReference type="GO" id="GO:0042781">
    <property type="term" value="F:3'-tRNA processing endoribonuclease activity"/>
    <property type="evidence" value="ECO:0007669"/>
    <property type="project" value="TreeGrafter"/>
</dbReference>
<comment type="similarity">
    <text evidence="7">Belongs to the RnpA family.</text>
</comment>
<evidence type="ECO:0000256" key="4">
    <source>
        <dbReference type="ARBA" id="ARBA00022759"/>
    </source>
</evidence>
<evidence type="ECO:0000313" key="8">
    <source>
        <dbReference type="EMBL" id="SEN91133.1"/>
    </source>
</evidence>
<comment type="subunit">
    <text evidence="7">Consists of a catalytic RNA component (M1 or rnpB) and a protein subunit.</text>
</comment>
<keyword evidence="3 7" id="KW-0540">Nuclease</keyword>
<dbReference type="GO" id="GO:0001682">
    <property type="term" value="P:tRNA 5'-leader removal"/>
    <property type="evidence" value="ECO:0007669"/>
    <property type="project" value="UniProtKB-UniRule"/>
</dbReference>
<dbReference type="InterPro" id="IPR020539">
    <property type="entry name" value="RNase_P_CS"/>
</dbReference>
<dbReference type="PANTHER" id="PTHR33992:SF1">
    <property type="entry name" value="RIBONUCLEASE P PROTEIN COMPONENT"/>
    <property type="match status" value="1"/>
</dbReference>
<comment type="function">
    <text evidence="1 7">RNaseP catalyzes the removal of the 5'-leader sequence from pre-tRNA to produce the mature 5'-terminus. It can also cleave other RNA substrates such as 4.5S RNA. The protein component plays an auxiliary but essential role in vivo by binding to the 5'-leader sequence and broadening the substrate specificity of the ribozyme.</text>
</comment>
<evidence type="ECO:0000256" key="6">
    <source>
        <dbReference type="ARBA" id="ARBA00022884"/>
    </source>
</evidence>
<dbReference type="EC" id="3.1.26.5" evidence="7"/>
<evidence type="ECO:0000256" key="1">
    <source>
        <dbReference type="ARBA" id="ARBA00002663"/>
    </source>
</evidence>
<dbReference type="InterPro" id="IPR020568">
    <property type="entry name" value="Ribosomal_Su5_D2-typ_SF"/>
</dbReference>
<dbReference type="PANTHER" id="PTHR33992">
    <property type="entry name" value="RIBONUCLEASE P PROTEIN COMPONENT"/>
    <property type="match status" value="1"/>
</dbReference>
<sequence length="138" mass="16315">MATMYTFKKEERLCNKRLIDKLFHNGSSFLCYPFRVSWLVNPEPQPYPAQILFSVPKKRYKHAVDRNLVKRLMRETYRLHKQQYLYDILQQTDKNIIVSVGYVGKEIEPYLFIEKKMLKMLTQLGNELAAASVQVPAN</sequence>